<reference evidence="1" key="1">
    <citation type="journal article" date="2020" name="Cell">
        <title>Large-Scale Comparative Analyses of Tick Genomes Elucidate Their Genetic Diversity and Vector Capacities.</title>
        <authorList>
            <consortium name="Tick Genome and Microbiome Consortium (TIGMIC)"/>
            <person name="Jia N."/>
            <person name="Wang J."/>
            <person name="Shi W."/>
            <person name="Du L."/>
            <person name="Sun Y."/>
            <person name="Zhan W."/>
            <person name="Jiang J.F."/>
            <person name="Wang Q."/>
            <person name="Zhang B."/>
            <person name="Ji P."/>
            <person name="Bell-Sakyi L."/>
            <person name="Cui X.M."/>
            <person name="Yuan T.T."/>
            <person name="Jiang B.G."/>
            <person name="Yang W.F."/>
            <person name="Lam T.T."/>
            <person name="Chang Q.C."/>
            <person name="Ding S.J."/>
            <person name="Wang X.J."/>
            <person name="Zhu J.G."/>
            <person name="Ruan X.D."/>
            <person name="Zhao L."/>
            <person name="Wei J.T."/>
            <person name="Ye R.Z."/>
            <person name="Que T.C."/>
            <person name="Du C.H."/>
            <person name="Zhou Y.H."/>
            <person name="Cheng J.X."/>
            <person name="Dai P.F."/>
            <person name="Guo W.B."/>
            <person name="Han X.H."/>
            <person name="Huang E.J."/>
            <person name="Li L.F."/>
            <person name="Wei W."/>
            <person name="Gao Y.C."/>
            <person name="Liu J.Z."/>
            <person name="Shao H.Z."/>
            <person name="Wang X."/>
            <person name="Wang C.C."/>
            <person name="Yang T.C."/>
            <person name="Huo Q.B."/>
            <person name="Li W."/>
            <person name="Chen H.Y."/>
            <person name="Chen S.E."/>
            <person name="Zhou L.G."/>
            <person name="Ni X.B."/>
            <person name="Tian J.H."/>
            <person name="Sheng Y."/>
            <person name="Liu T."/>
            <person name="Pan Y.S."/>
            <person name="Xia L.Y."/>
            <person name="Li J."/>
            <person name="Zhao F."/>
            <person name="Cao W.C."/>
        </authorList>
    </citation>
    <scope>NUCLEOTIDE SEQUENCE</scope>
    <source>
        <strain evidence="1">Rmic-2018</strain>
    </source>
</reference>
<comment type="caution">
    <text evidence="1">The sequence shown here is derived from an EMBL/GenBank/DDBJ whole genome shotgun (WGS) entry which is preliminary data.</text>
</comment>
<keyword evidence="2" id="KW-1185">Reference proteome</keyword>
<proteinExistence type="predicted"/>
<accession>A0A9J6E4Q5</accession>
<reference evidence="1" key="2">
    <citation type="submission" date="2021-09" db="EMBL/GenBank/DDBJ databases">
        <authorList>
            <person name="Jia N."/>
            <person name="Wang J."/>
            <person name="Shi W."/>
            <person name="Du L."/>
            <person name="Sun Y."/>
            <person name="Zhan W."/>
            <person name="Jiang J."/>
            <person name="Wang Q."/>
            <person name="Zhang B."/>
            <person name="Ji P."/>
            <person name="Sakyi L.B."/>
            <person name="Cui X."/>
            <person name="Yuan T."/>
            <person name="Jiang B."/>
            <person name="Yang W."/>
            <person name="Lam T.T.-Y."/>
            <person name="Chang Q."/>
            <person name="Ding S."/>
            <person name="Wang X."/>
            <person name="Zhu J."/>
            <person name="Ruan X."/>
            <person name="Zhao L."/>
            <person name="Wei J."/>
            <person name="Que T."/>
            <person name="Du C."/>
            <person name="Cheng J."/>
            <person name="Dai P."/>
            <person name="Han X."/>
            <person name="Huang E."/>
            <person name="Gao Y."/>
            <person name="Liu J."/>
            <person name="Shao H."/>
            <person name="Ye R."/>
            <person name="Li L."/>
            <person name="Wei W."/>
            <person name="Wang X."/>
            <person name="Wang C."/>
            <person name="Huo Q."/>
            <person name="Li W."/>
            <person name="Guo W."/>
            <person name="Chen H."/>
            <person name="Chen S."/>
            <person name="Zhou L."/>
            <person name="Zhou L."/>
            <person name="Ni X."/>
            <person name="Tian J."/>
            <person name="Zhou Y."/>
            <person name="Sheng Y."/>
            <person name="Liu T."/>
            <person name="Pan Y."/>
            <person name="Xia L."/>
            <person name="Li J."/>
            <person name="Zhao F."/>
            <person name="Cao W."/>
        </authorList>
    </citation>
    <scope>NUCLEOTIDE SEQUENCE</scope>
    <source>
        <strain evidence="1">Rmic-2018</strain>
        <tissue evidence="1">Larvae</tissue>
    </source>
</reference>
<name>A0A9J6E4Q5_RHIMP</name>
<dbReference type="Proteomes" id="UP000821866">
    <property type="component" value="Chromosome 3"/>
</dbReference>
<sequence length="457" mass="46406">MCPCFDGHHKETDPENVEDAAWNTNMPNLERKKIVHSLKWVHKSENKMALICGQFISTKSGYGSSIGGQQGGYKGGASGLNQGFAGFDGGASFSKVNSYNNKQGYSHSSGFSASDSKSFGSGLKKSSTAFGSGAGGLQGEYGQYIVRTKRRNWLRQWIPSLKANPSAECTSFLRYQNAATPISGLLVYRIHVSGPSPVPPRSAADGAPERKTAVAGTEVAQSLGKHVIAVAVVFALVTRGVLAEEDPKKNVVNKLELPKKDVVNKLELPKKEDGPKKDKDIEGRGGYYGGGHGYGGAYGAGVGGYGVPGLAVPGVVGTKLGGAAGGHGYGGGVGYGGHGYGGGAGYGGGYQSSHGSSSGGYHGGYQGGAGGYNHGSSGFSGGSSHKNVNAYNKNQGYSHSSGFSSSSGNTYGTGHQQAASGFGVAGSGHKGGYGQSSYGHSVGVGYGGGLVGGGYHG</sequence>
<evidence type="ECO:0000313" key="2">
    <source>
        <dbReference type="Proteomes" id="UP000821866"/>
    </source>
</evidence>
<organism evidence="1 2">
    <name type="scientific">Rhipicephalus microplus</name>
    <name type="common">Cattle tick</name>
    <name type="synonym">Boophilus microplus</name>
    <dbReference type="NCBI Taxonomy" id="6941"/>
    <lineage>
        <taxon>Eukaryota</taxon>
        <taxon>Metazoa</taxon>
        <taxon>Ecdysozoa</taxon>
        <taxon>Arthropoda</taxon>
        <taxon>Chelicerata</taxon>
        <taxon>Arachnida</taxon>
        <taxon>Acari</taxon>
        <taxon>Parasitiformes</taxon>
        <taxon>Ixodida</taxon>
        <taxon>Ixodoidea</taxon>
        <taxon>Ixodidae</taxon>
        <taxon>Rhipicephalinae</taxon>
        <taxon>Rhipicephalus</taxon>
        <taxon>Boophilus</taxon>
    </lineage>
</organism>
<protein>
    <submittedName>
        <fullName evidence="1">Uncharacterized protein</fullName>
    </submittedName>
</protein>
<dbReference type="EMBL" id="JABSTU010000005">
    <property type="protein sequence ID" value="KAH8029479.1"/>
    <property type="molecule type" value="Genomic_DNA"/>
</dbReference>
<gene>
    <name evidence="1" type="ORF">HPB51_000651</name>
</gene>
<evidence type="ECO:0000313" key="1">
    <source>
        <dbReference type="EMBL" id="KAH8029479.1"/>
    </source>
</evidence>
<dbReference type="AlphaFoldDB" id="A0A9J6E4Q5"/>